<dbReference type="Proteomes" id="UP001187343">
    <property type="component" value="Unassembled WGS sequence"/>
</dbReference>
<dbReference type="EMBL" id="JAUYZG010000005">
    <property type="protein sequence ID" value="KAK2906882.1"/>
    <property type="molecule type" value="Genomic_DNA"/>
</dbReference>
<sequence length="76" mass="8311">MGSPLSKMLPWGCCGALTDTLLRSTRTVSRGFVLLVESRGDSEELTCDVFCLPVQGFAWILMGFPKLAQMIINITS</sequence>
<evidence type="ECO:0000313" key="1">
    <source>
        <dbReference type="EMBL" id="KAK2906882.1"/>
    </source>
</evidence>
<name>A0AA88PZ83_9TELE</name>
<proteinExistence type="predicted"/>
<organism evidence="1 2">
    <name type="scientific">Cirrhinus molitorella</name>
    <name type="common">mud carp</name>
    <dbReference type="NCBI Taxonomy" id="172907"/>
    <lineage>
        <taxon>Eukaryota</taxon>
        <taxon>Metazoa</taxon>
        <taxon>Chordata</taxon>
        <taxon>Craniata</taxon>
        <taxon>Vertebrata</taxon>
        <taxon>Euteleostomi</taxon>
        <taxon>Actinopterygii</taxon>
        <taxon>Neopterygii</taxon>
        <taxon>Teleostei</taxon>
        <taxon>Ostariophysi</taxon>
        <taxon>Cypriniformes</taxon>
        <taxon>Cyprinidae</taxon>
        <taxon>Labeoninae</taxon>
        <taxon>Labeonini</taxon>
        <taxon>Cirrhinus</taxon>
    </lineage>
</organism>
<dbReference type="AlphaFoldDB" id="A0AA88PZ83"/>
<protein>
    <submittedName>
        <fullName evidence="1">Uncharacterized protein</fullName>
    </submittedName>
</protein>
<reference evidence="1" key="1">
    <citation type="submission" date="2023-08" db="EMBL/GenBank/DDBJ databases">
        <title>Chromosome-level Genome Assembly of mud carp (Cirrhinus molitorella).</title>
        <authorList>
            <person name="Liu H."/>
        </authorList>
    </citation>
    <scope>NUCLEOTIDE SEQUENCE</scope>
    <source>
        <strain evidence="1">Prfri</strain>
        <tissue evidence="1">Muscle</tissue>
    </source>
</reference>
<evidence type="ECO:0000313" key="2">
    <source>
        <dbReference type="Proteomes" id="UP001187343"/>
    </source>
</evidence>
<keyword evidence="2" id="KW-1185">Reference proteome</keyword>
<gene>
    <name evidence="1" type="ORF">Q8A67_005867</name>
</gene>
<accession>A0AA88PZ83</accession>
<comment type="caution">
    <text evidence="1">The sequence shown here is derived from an EMBL/GenBank/DDBJ whole genome shotgun (WGS) entry which is preliminary data.</text>
</comment>